<dbReference type="AlphaFoldDB" id="A0A0B5HTR0"/>
<protein>
    <recommendedName>
        <fullName evidence="3">AG1 protein</fullName>
    </recommendedName>
</protein>
<proteinExistence type="predicted"/>
<dbReference type="HOGENOM" id="CLU_146757_0_0_11"/>
<dbReference type="Proteomes" id="UP000031774">
    <property type="component" value="Chromosome"/>
</dbReference>
<keyword evidence="2" id="KW-1185">Reference proteome</keyword>
<name>A0A0B5HTR0_9ACTN</name>
<dbReference type="KEGG" id="svt:SVTN_14440"/>
<accession>A0A0B5HTR0</accession>
<sequence>MSFDEEWSQVRSEAAAMRLNSVPMDPGGGGGGGASDYKVTSADLKAIGNEAQELFHWFERDAFHAGAQTDAAAKSLDGDGFLTGSAMWTMWSTWRDQAEALLSACAHIHNHLEDTVVSHTNHEESLITNFSMSEIDKHFK</sequence>
<dbReference type="STRING" id="362257.SVTN_14440"/>
<reference evidence="1 2" key="1">
    <citation type="submission" date="2014-12" db="EMBL/GenBank/DDBJ databases">
        <title>Complete genome sequence of Streptomyces vietnamensis strain GIMV4.0001, a genetic manipulable producer of the benzoisochromanequinone antibiotic granaticin.</title>
        <authorList>
            <person name="Deng M.R."/>
            <person name="Guo J."/>
            <person name="Ma L.Y."/>
            <person name="Feng G.D."/>
            <person name="Mo C.Y."/>
            <person name="Zhu H.H."/>
        </authorList>
    </citation>
    <scope>NUCLEOTIDE SEQUENCE [LARGE SCALE GENOMIC DNA]</scope>
    <source>
        <strain evidence="2">GIMV4.0001</strain>
    </source>
</reference>
<evidence type="ECO:0000313" key="1">
    <source>
        <dbReference type="EMBL" id="AJF65435.1"/>
    </source>
</evidence>
<dbReference type="RefSeq" id="WP_041129467.1">
    <property type="nucleotide sequence ID" value="NZ_CP010407.1"/>
</dbReference>
<gene>
    <name evidence="1" type="ORF">SVTN_14440</name>
</gene>
<organism evidence="1 2">
    <name type="scientific">Streptomyces vietnamensis</name>
    <dbReference type="NCBI Taxonomy" id="362257"/>
    <lineage>
        <taxon>Bacteria</taxon>
        <taxon>Bacillati</taxon>
        <taxon>Actinomycetota</taxon>
        <taxon>Actinomycetes</taxon>
        <taxon>Kitasatosporales</taxon>
        <taxon>Streptomycetaceae</taxon>
        <taxon>Streptomyces</taxon>
    </lineage>
</organism>
<evidence type="ECO:0008006" key="3">
    <source>
        <dbReference type="Google" id="ProtNLM"/>
    </source>
</evidence>
<dbReference type="EMBL" id="CP010407">
    <property type="protein sequence ID" value="AJF65435.1"/>
    <property type="molecule type" value="Genomic_DNA"/>
</dbReference>
<evidence type="ECO:0000313" key="2">
    <source>
        <dbReference type="Proteomes" id="UP000031774"/>
    </source>
</evidence>